<dbReference type="CDD" id="cd03770">
    <property type="entry name" value="SR_TndX_transposase"/>
    <property type="match status" value="1"/>
</dbReference>
<dbReference type="CDD" id="cd01127">
    <property type="entry name" value="TrwB_TraG_TraD_VirD4"/>
    <property type="match status" value="1"/>
</dbReference>
<dbReference type="EMBL" id="JACRTE010000002">
    <property type="protein sequence ID" value="MBC8595885.1"/>
    <property type="molecule type" value="Genomic_DNA"/>
</dbReference>
<dbReference type="PANTHER" id="PTHR30461">
    <property type="entry name" value="DNA-INVERTASE FROM LAMBDOID PROPHAGE"/>
    <property type="match status" value="1"/>
</dbReference>
<dbReference type="InterPro" id="IPR003688">
    <property type="entry name" value="TraG/VirD4"/>
</dbReference>
<dbReference type="SUPFAM" id="SSF52540">
    <property type="entry name" value="P-loop containing nucleoside triphosphate hydrolases"/>
    <property type="match status" value="1"/>
</dbReference>
<reference evidence="2" key="1">
    <citation type="submission" date="2020-08" db="EMBL/GenBank/DDBJ databases">
        <title>Genome public.</title>
        <authorList>
            <person name="Liu C."/>
            <person name="Sun Q."/>
        </authorList>
    </citation>
    <scope>NUCLEOTIDE SEQUENCE</scope>
    <source>
        <strain evidence="2">NSJ-50</strain>
    </source>
</reference>
<dbReference type="InterPro" id="IPR027417">
    <property type="entry name" value="P-loop_NTPase"/>
</dbReference>
<dbReference type="Pfam" id="PF02534">
    <property type="entry name" value="T4SS-DNA_transf"/>
    <property type="match status" value="1"/>
</dbReference>
<dbReference type="InterPro" id="IPR006119">
    <property type="entry name" value="Resolv_N"/>
</dbReference>
<dbReference type="GO" id="GO:0000150">
    <property type="term" value="F:DNA strand exchange activity"/>
    <property type="evidence" value="ECO:0007669"/>
    <property type="project" value="InterPro"/>
</dbReference>
<dbReference type="Pfam" id="PF07508">
    <property type="entry name" value="Recombinase"/>
    <property type="match status" value="1"/>
</dbReference>
<keyword evidence="3" id="KW-1185">Reference proteome</keyword>
<dbReference type="GO" id="GO:0016020">
    <property type="term" value="C:membrane"/>
    <property type="evidence" value="ECO:0007669"/>
    <property type="project" value="InterPro"/>
</dbReference>
<sequence>MTAADKKKIISNLPFLIFFWIFDKLSYTVRLSEENILISVVKGVSELTKAPLLSFHFTDISAGIVGALAVKCILYLRSKNAKKFRKGIEYGSARWGTPEDIKPYIDADFYNNILLTNTERLTMNSRPKNLKFARNKNVLVIGGSGSGKTRFFVKPNLMQMTTSYCVTDPKGTILVECGKMLQKGGYKIRSLNTINFKKSMHYNPFAYIRSEKDILKLVNVIIANTKGDGEKSGEDFWVKAERLLYCALIGYIYYEAPEEEKNFITLLDLINASEAREDDENYKSPVDMLFDRLAEREPEHFAVKQYVKFKQAAGVVCSKRLLNQAVGKSLRTHNLKPKKGAQVMRKNEKITALYERLSRDDFGKDDDQQRESNSISNQKAMLEEFAARQGFTNIVHFTDDGISGTCFDRPGFLAMMKEVEAGNVEYLCIKDMSRMGRDYLKVGQIMEILRQRGVRLIAINDGVDSARGDDDFTPFRNIMNEYYARDTSRKIRSTFQSKGKSGKHLTGTVIYGYLWNEARDQWLVDPEAAEVVKRIFAMTIDGYGPYQIASKLKEEKVLIPSAYLARHGEGVNKNKTFKDVYGWGSSTICNILEKREYLGHTINFKTRKHFKDKKSHYVPEDEWTIFENTHEAIIDQQTFDLVQKIRGNVRRYPDGWGEAAPLTGLLYCADCGGKMYVHRTNNGKRISQYTCSQYSKVPVGKLCTTQHRINEDVVLSLVSEMLKAIAEYAKHDRAEFVRVVQEAQSSQQTAEVKKQRIRLATAKQRVSELEVLLCKIYEDNILGKLSDSRYATLDAQYEKEQTELTAEISVLEKAIKSYEKHEKDADRFIALIDKYENFDKLTIAMLNEFIEKILVHERDRKGSIQTTQEVEIYFNFVGRFVPPAFGEVELTPEELEEIRKREERKDRLHQNYLKRKASGAQKRYEDKIKKRKKAEIEAKKAAIRAEDIAKGVFVPVSSLPQREPMKGVQTA</sequence>
<evidence type="ECO:0000313" key="2">
    <source>
        <dbReference type="EMBL" id="MBC8595885.1"/>
    </source>
</evidence>
<dbReference type="Proteomes" id="UP000647416">
    <property type="component" value="Unassembled WGS sequence"/>
</dbReference>
<dbReference type="InterPro" id="IPR025378">
    <property type="entry name" value="DUF4368"/>
</dbReference>
<name>A0A926FCR8_9FIRM</name>
<dbReference type="Pfam" id="PF13408">
    <property type="entry name" value="Zn_ribbon_recom"/>
    <property type="match status" value="1"/>
</dbReference>
<comment type="caution">
    <text evidence="2">The sequence shown here is derived from an EMBL/GenBank/DDBJ whole genome shotgun (WGS) entry which is preliminary data.</text>
</comment>
<evidence type="ECO:0000313" key="3">
    <source>
        <dbReference type="Proteomes" id="UP000647416"/>
    </source>
</evidence>
<dbReference type="InterPro" id="IPR011109">
    <property type="entry name" value="DNA_bind_recombinase_dom"/>
</dbReference>
<proteinExistence type="predicted"/>
<accession>A0A926FCR8</accession>
<dbReference type="GO" id="GO:0003677">
    <property type="term" value="F:DNA binding"/>
    <property type="evidence" value="ECO:0007669"/>
    <property type="project" value="InterPro"/>
</dbReference>
<dbReference type="AlphaFoldDB" id="A0A926FCR8"/>
<dbReference type="InterPro" id="IPR036162">
    <property type="entry name" value="Resolvase-like_N_sf"/>
</dbReference>
<organism evidence="2 3">
    <name type="scientific">Qingrenia yutianensis</name>
    <dbReference type="NCBI Taxonomy" id="2763676"/>
    <lineage>
        <taxon>Bacteria</taxon>
        <taxon>Bacillati</taxon>
        <taxon>Bacillota</taxon>
        <taxon>Clostridia</taxon>
        <taxon>Eubacteriales</taxon>
        <taxon>Oscillospiraceae</taxon>
        <taxon>Qingrenia</taxon>
    </lineage>
</organism>
<dbReference type="SMART" id="SM00857">
    <property type="entry name" value="Resolvase"/>
    <property type="match status" value="1"/>
</dbReference>
<feature type="domain" description="Recombinase" evidence="1">
    <location>
        <begin position="510"/>
        <end position="652"/>
    </location>
</feature>
<dbReference type="InterPro" id="IPR025827">
    <property type="entry name" value="Zn_ribbon_recom_dom"/>
</dbReference>
<evidence type="ECO:0000259" key="1">
    <source>
        <dbReference type="PROSITE" id="PS51737"/>
    </source>
</evidence>
<dbReference type="RefSeq" id="WP_262431466.1">
    <property type="nucleotide sequence ID" value="NZ_JACRTE010000002.1"/>
</dbReference>
<dbReference type="SUPFAM" id="SSF53041">
    <property type="entry name" value="Resolvase-like"/>
    <property type="match status" value="1"/>
</dbReference>
<dbReference type="Pfam" id="PF00239">
    <property type="entry name" value="Resolvase"/>
    <property type="match status" value="1"/>
</dbReference>
<dbReference type="Gene3D" id="3.90.1750.20">
    <property type="entry name" value="Putative Large Serine Recombinase, Chain B, Domain 2"/>
    <property type="match status" value="1"/>
</dbReference>
<dbReference type="PROSITE" id="PS51737">
    <property type="entry name" value="RECOMBINASE_DNA_BIND"/>
    <property type="match status" value="1"/>
</dbReference>
<protein>
    <submittedName>
        <fullName evidence="2">DUF4368 domain-containing protein</fullName>
    </submittedName>
</protein>
<gene>
    <name evidence="2" type="ORF">H8706_03245</name>
</gene>
<dbReference type="InterPro" id="IPR038109">
    <property type="entry name" value="DNA_bind_recomb_sf"/>
</dbReference>
<dbReference type="InterPro" id="IPR050639">
    <property type="entry name" value="SSR_resolvase"/>
</dbReference>
<dbReference type="Pfam" id="PF14287">
    <property type="entry name" value="DUF4368"/>
    <property type="match status" value="1"/>
</dbReference>
<dbReference type="Gene3D" id="3.40.50.1390">
    <property type="entry name" value="Resolvase, N-terminal catalytic domain"/>
    <property type="match status" value="1"/>
</dbReference>
<dbReference type="PANTHER" id="PTHR30461:SF23">
    <property type="entry name" value="DNA RECOMBINASE-RELATED"/>
    <property type="match status" value="1"/>
</dbReference>